<reference evidence="3" key="1">
    <citation type="submission" date="2018-01" db="EMBL/GenBank/DDBJ databases">
        <title>Draft Genome Sequence of the Radioresistant Bacterium Deinococcus aerius TR0125, Isolated from the Higher Atmosphere above Japan.</title>
        <authorList>
            <person name="Satoh K."/>
            <person name="Arai H."/>
            <person name="Sanzen T."/>
            <person name="Kawaguchi Y."/>
            <person name="Hayashi H."/>
            <person name="Yokobori S."/>
            <person name="Yamagishi A."/>
            <person name="Oono Y."/>
            <person name="Narumi I."/>
        </authorList>
    </citation>
    <scope>NUCLEOTIDE SEQUENCE [LARGE SCALE GENOMIC DNA]</scope>
    <source>
        <strain evidence="3">TR0125</strain>
    </source>
</reference>
<dbReference type="InterPro" id="IPR012337">
    <property type="entry name" value="RNaseH-like_sf"/>
</dbReference>
<evidence type="ECO:0000313" key="2">
    <source>
        <dbReference type="EMBL" id="GBF05649.1"/>
    </source>
</evidence>
<name>A0A2I9CUU3_9DEIO</name>
<evidence type="ECO:0000313" key="3">
    <source>
        <dbReference type="Proteomes" id="UP000236569"/>
    </source>
</evidence>
<organism evidence="2 3">
    <name type="scientific">Deinococcus aerius</name>
    <dbReference type="NCBI Taxonomy" id="200253"/>
    <lineage>
        <taxon>Bacteria</taxon>
        <taxon>Thermotogati</taxon>
        <taxon>Deinococcota</taxon>
        <taxon>Deinococci</taxon>
        <taxon>Deinococcales</taxon>
        <taxon>Deinococcaceae</taxon>
        <taxon>Deinococcus</taxon>
    </lineage>
</organism>
<feature type="region of interest" description="Disordered" evidence="1">
    <location>
        <begin position="1"/>
        <end position="34"/>
    </location>
</feature>
<dbReference type="GO" id="GO:0003676">
    <property type="term" value="F:nucleic acid binding"/>
    <property type="evidence" value="ECO:0007669"/>
    <property type="project" value="InterPro"/>
</dbReference>
<proteinExistence type="predicted"/>
<accession>A0A2I9CUU3</accession>
<comment type="caution">
    <text evidence="2">The sequence shown here is derived from an EMBL/GenBank/DDBJ whole genome shotgun (WGS) entry which is preliminary data.</text>
</comment>
<dbReference type="Gene3D" id="3.30.420.10">
    <property type="entry name" value="Ribonuclease H-like superfamily/Ribonuclease H"/>
    <property type="match status" value="1"/>
</dbReference>
<dbReference type="EMBL" id="BFAG01000005">
    <property type="protein sequence ID" value="GBF05649.1"/>
    <property type="molecule type" value="Genomic_DNA"/>
</dbReference>
<dbReference type="InterPro" id="IPR036397">
    <property type="entry name" value="RNaseH_sf"/>
</dbReference>
<dbReference type="OrthoDB" id="64056at2"/>
<dbReference type="AlphaFoldDB" id="A0A2I9CUU3"/>
<sequence length="281" mass="29895">MTNGTRPAGVTRPDEADPADTWHVYTDGSTRHERRQTFSGWAARAVQPETRQVRQTSGARPGGTSLDAETEAILAGLRLVPGGAAARLYSDLELAALLAILESPAGEAARYHLRDLWVHPVARNSGRDSREIHHVARSAEQEARRGDTRDGSGLANAALEAQGLARMGQADPPLALHAPRRLPGETGPLQVRVARLTLVPGGGPGGRVRATLTLDLAEVPGTGRHEEEALRDALTRGLTPLVRGGLVEVRVPSRWMPAAVEAARDLGVVRVIGEQEPEGDG</sequence>
<protein>
    <submittedName>
        <fullName evidence="2">Uncharacterized protein</fullName>
    </submittedName>
</protein>
<dbReference type="SUPFAM" id="SSF53098">
    <property type="entry name" value="Ribonuclease H-like"/>
    <property type="match status" value="1"/>
</dbReference>
<dbReference type="Proteomes" id="UP000236569">
    <property type="component" value="Unassembled WGS sequence"/>
</dbReference>
<dbReference type="RefSeq" id="WP_103129076.1">
    <property type="nucleotide sequence ID" value="NZ_BFAG01000005.1"/>
</dbReference>
<keyword evidence="3" id="KW-1185">Reference proteome</keyword>
<gene>
    <name evidence="2" type="ORF">DAERI_050158</name>
</gene>
<evidence type="ECO:0000256" key="1">
    <source>
        <dbReference type="SAM" id="MobiDB-lite"/>
    </source>
</evidence>